<evidence type="ECO:0000313" key="2">
    <source>
        <dbReference type="Proteomes" id="UP000228948"/>
    </source>
</evidence>
<name>A0A2K8KAU0_9RHOB</name>
<proteinExistence type="predicted"/>
<evidence type="ECO:0000313" key="1">
    <source>
        <dbReference type="EMBL" id="ATX66096.1"/>
    </source>
</evidence>
<dbReference type="KEGG" id="rbg:BG454_09915"/>
<reference evidence="1 2" key="1">
    <citation type="submission" date="2017-11" db="EMBL/GenBank/DDBJ databases">
        <title>Revised Sequence and Annotation of the Rhodobaca barguzinensis strain alga05 Genome.</title>
        <authorList>
            <person name="Kopejtka K."/>
            <person name="Tomasch J.M."/>
            <person name="Bunk B."/>
            <person name="Koblizek M."/>
        </authorList>
    </citation>
    <scope>NUCLEOTIDE SEQUENCE [LARGE SCALE GENOMIC DNA]</scope>
    <source>
        <strain evidence="2">alga05</strain>
    </source>
</reference>
<dbReference type="AlphaFoldDB" id="A0A2K8KAU0"/>
<dbReference type="Proteomes" id="UP000228948">
    <property type="component" value="Chromosome"/>
</dbReference>
<sequence>MFSIFLLFSDAGRTGLTGFAICWLHCLSEVQNKQRTDPVRFERALQAANGVFKPRLRFAAL</sequence>
<protein>
    <submittedName>
        <fullName evidence="1">Uncharacterized protein</fullName>
    </submittedName>
</protein>
<dbReference type="EMBL" id="CP024899">
    <property type="protein sequence ID" value="ATX66096.1"/>
    <property type="molecule type" value="Genomic_DNA"/>
</dbReference>
<gene>
    <name evidence="1" type="ORF">BG454_09915</name>
</gene>
<accession>A0A2K8KAU0</accession>
<keyword evidence="2" id="KW-1185">Reference proteome</keyword>
<organism evidence="1 2">
    <name type="scientific">Roseinatronobacter bogoriensis subsp. barguzinensis</name>
    <dbReference type="NCBI Taxonomy" id="441209"/>
    <lineage>
        <taxon>Bacteria</taxon>
        <taxon>Pseudomonadati</taxon>
        <taxon>Pseudomonadota</taxon>
        <taxon>Alphaproteobacteria</taxon>
        <taxon>Rhodobacterales</taxon>
        <taxon>Paracoccaceae</taxon>
        <taxon>Roseinatronobacter</taxon>
    </lineage>
</organism>